<dbReference type="CDD" id="cd00683">
    <property type="entry name" value="Trans_IPPS_HH"/>
    <property type="match status" value="1"/>
</dbReference>
<accession>A0A975FZA7</accession>
<dbReference type="SFLD" id="SFLDG01018">
    <property type="entry name" value="Squalene/Phytoene_Synthase_Lik"/>
    <property type="match status" value="1"/>
</dbReference>
<dbReference type="SFLD" id="SFLDS00005">
    <property type="entry name" value="Isoprenoid_Synthase_Type_I"/>
    <property type="match status" value="1"/>
</dbReference>
<dbReference type="InterPro" id="IPR002060">
    <property type="entry name" value="Squ/phyt_synthse"/>
</dbReference>
<dbReference type="Proteomes" id="UP000676409">
    <property type="component" value="Chromosome"/>
</dbReference>
<reference evidence="2" key="1">
    <citation type="submission" date="2021-04" db="EMBL/GenBank/DDBJ databases">
        <title>The complete genome sequence of Caulobacter sp. S6.</title>
        <authorList>
            <person name="Tang Y."/>
            <person name="Ouyang W."/>
            <person name="Liu Q."/>
            <person name="Huang B."/>
            <person name="Guo Z."/>
            <person name="Lei P."/>
        </authorList>
    </citation>
    <scope>NUCLEOTIDE SEQUENCE</scope>
    <source>
        <strain evidence="2">S6</strain>
    </source>
</reference>
<dbReference type="EMBL" id="CP073078">
    <property type="protein sequence ID" value="QUD87904.1"/>
    <property type="molecule type" value="Genomic_DNA"/>
</dbReference>
<dbReference type="PROSITE" id="PS01044">
    <property type="entry name" value="SQUALEN_PHYTOEN_SYN_1"/>
    <property type="match status" value="1"/>
</dbReference>
<dbReference type="EC" id="2.5.1.103" evidence="2"/>
<dbReference type="GO" id="GO:0016117">
    <property type="term" value="P:carotenoid biosynthetic process"/>
    <property type="evidence" value="ECO:0007669"/>
    <property type="project" value="InterPro"/>
</dbReference>
<dbReference type="AlphaFoldDB" id="A0A975FZA7"/>
<dbReference type="InterPro" id="IPR033904">
    <property type="entry name" value="Trans_IPPS_HH"/>
</dbReference>
<keyword evidence="3" id="KW-1185">Reference proteome</keyword>
<dbReference type="InterPro" id="IPR008949">
    <property type="entry name" value="Isoprenoid_synthase_dom_sf"/>
</dbReference>
<dbReference type="InterPro" id="IPR019845">
    <property type="entry name" value="Squalene/phytoene_synthase_CS"/>
</dbReference>
<dbReference type="Pfam" id="PF00494">
    <property type="entry name" value="SQS_PSY"/>
    <property type="match status" value="1"/>
</dbReference>
<dbReference type="RefSeq" id="WP_211937955.1">
    <property type="nucleotide sequence ID" value="NZ_CP073078.1"/>
</dbReference>
<dbReference type="SFLD" id="SFLDG01212">
    <property type="entry name" value="Phytoene_synthase_like"/>
    <property type="match status" value="1"/>
</dbReference>
<sequence>MSLAATAEPAETPTAETQASGSSFYAAMKVLPPAERAAMFDIYAFCRQVDDIADEAGIDKAERRRQLDAWRADLDALYAGGEARLSAFLAEPVRRFGLKKDDFLAVIDGMQMDVDADIVAPSYDVLDLYCDRVASAVGRLSVCVFGMEEAPGVALAYDLGRALQLTNILRDVDEDAEIGRLYMPLEALQAAGITARDPKAVIADSRLDTACRWVASRAHAHYAKAEAIMAQKPKGRLIAPRLMGAVYGQILKRMEAEGWSAPRRRVSLSKPHLLWLVLRRGLFA</sequence>
<evidence type="ECO:0000313" key="2">
    <source>
        <dbReference type="EMBL" id="QUD87904.1"/>
    </source>
</evidence>
<evidence type="ECO:0000313" key="3">
    <source>
        <dbReference type="Proteomes" id="UP000676409"/>
    </source>
</evidence>
<protein>
    <submittedName>
        <fullName evidence="2">Presqualene diphosphate synthase HpnD</fullName>
        <ecNumber evidence="2">2.5.1.103</ecNumber>
    </submittedName>
</protein>
<dbReference type="GO" id="GO:0051996">
    <property type="term" value="F:squalene synthase [NAD(P)H] activity"/>
    <property type="evidence" value="ECO:0007669"/>
    <property type="project" value="InterPro"/>
</dbReference>
<dbReference type="Gene3D" id="1.10.600.10">
    <property type="entry name" value="Farnesyl Diphosphate Synthase"/>
    <property type="match status" value="1"/>
</dbReference>
<dbReference type="SUPFAM" id="SSF48576">
    <property type="entry name" value="Terpenoid synthases"/>
    <property type="match status" value="1"/>
</dbReference>
<evidence type="ECO:0000256" key="1">
    <source>
        <dbReference type="ARBA" id="ARBA00022679"/>
    </source>
</evidence>
<dbReference type="InterPro" id="IPR017828">
    <property type="entry name" value="SQ_synth_HpnD-like"/>
</dbReference>
<dbReference type="KEGG" id="caul:KCG34_23155"/>
<gene>
    <name evidence="2" type="primary">hpnD</name>
    <name evidence="2" type="ORF">KCG34_23155</name>
</gene>
<organism evidence="2 3">
    <name type="scientific">Phenylobacterium montanum</name>
    <dbReference type="NCBI Taxonomy" id="2823693"/>
    <lineage>
        <taxon>Bacteria</taxon>
        <taxon>Pseudomonadati</taxon>
        <taxon>Pseudomonadota</taxon>
        <taxon>Alphaproteobacteria</taxon>
        <taxon>Caulobacterales</taxon>
        <taxon>Caulobacteraceae</taxon>
        <taxon>Phenylobacterium</taxon>
    </lineage>
</organism>
<name>A0A975FZA7_9CAUL</name>
<dbReference type="InterPro" id="IPR044843">
    <property type="entry name" value="Trans_IPPS_bact-type"/>
</dbReference>
<dbReference type="PROSITE" id="PS01045">
    <property type="entry name" value="SQUALEN_PHYTOEN_SYN_2"/>
    <property type="match status" value="1"/>
</dbReference>
<keyword evidence="1 2" id="KW-0808">Transferase</keyword>
<dbReference type="PANTHER" id="PTHR31480">
    <property type="entry name" value="BIFUNCTIONAL LYCOPENE CYCLASE/PHYTOENE SYNTHASE"/>
    <property type="match status" value="1"/>
</dbReference>
<proteinExistence type="predicted"/>
<dbReference type="GO" id="GO:0004311">
    <property type="term" value="F:geranylgeranyl diphosphate synthase activity"/>
    <property type="evidence" value="ECO:0007669"/>
    <property type="project" value="InterPro"/>
</dbReference>
<dbReference type="NCBIfam" id="TIGR03465">
    <property type="entry name" value="HpnD"/>
    <property type="match status" value="1"/>
</dbReference>